<dbReference type="GO" id="GO:0032259">
    <property type="term" value="P:methylation"/>
    <property type="evidence" value="ECO:0007669"/>
    <property type="project" value="UniProtKB-KW"/>
</dbReference>
<dbReference type="InterPro" id="IPR029063">
    <property type="entry name" value="SAM-dependent_MTases_sf"/>
</dbReference>
<keyword evidence="3" id="KW-0949">S-adenosyl-L-methionine</keyword>
<accession>A0A1C6RC21</accession>
<dbReference type="AlphaFoldDB" id="A0A1C6RC21"/>
<feature type="domain" description="Methyltransferase type 11" evidence="4">
    <location>
        <begin position="61"/>
        <end position="150"/>
    </location>
</feature>
<dbReference type="PANTHER" id="PTHR43464:SF19">
    <property type="entry name" value="UBIQUINONE BIOSYNTHESIS O-METHYLTRANSFERASE, MITOCHONDRIAL"/>
    <property type="match status" value="1"/>
</dbReference>
<proteinExistence type="predicted"/>
<keyword evidence="6" id="KW-1185">Reference proteome</keyword>
<evidence type="ECO:0000256" key="3">
    <source>
        <dbReference type="ARBA" id="ARBA00022691"/>
    </source>
</evidence>
<name>A0A1C6RC21_9ACTN</name>
<dbReference type="SUPFAM" id="SSF53335">
    <property type="entry name" value="S-adenosyl-L-methionine-dependent methyltransferases"/>
    <property type="match status" value="1"/>
</dbReference>
<keyword evidence="2 5" id="KW-0808">Transferase</keyword>
<reference evidence="6" key="1">
    <citation type="submission" date="2016-06" db="EMBL/GenBank/DDBJ databases">
        <authorList>
            <person name="Varghese N."/>
            <person name="Submissions Spin"/>
        </authorList>
    </citation>
    <scope>NUCLEOTIDE SEQUENCE [LARGE SCALE GENOMIC DNA]</scope>
    <source>
        <strain evidence="6">DSM 45431</strain>
    </source>
</reference>
<dbReference type="GO" id="GO:0010420">
    <property type="term" value="F:polyprenyldihydroxybenzoate methyltransferase activity"/>
    <property type="evidence" value="ECO:0007669"/>
    <property type="project" value="TreeGrafter"/>
</dbReference>
<organism evidence="5 6">
    <name type="scientific">Micromonospora rhizosphaerae</name>
    <dbReference type="NCBI Taxonomy" id="568872"/>
    <lineage>
        <taxon>Bacteria</taxon>
        <taxon>Bacillati</taxon>
        <taxon>Actinomycetota</taxon>
        <taxon>Actinomycetes</taxon>
        <taxon>Micromonosporales</taxon>
        <taxon>Micromonosporaceae</taxon>
        <taxon>Micromonospora</taxon>
    </lineage>
</organism>
<dbReference type="Gene3D" id="3.40.50.150">
    <property type="entry name" value="Vaccinia Virus protein VP39"/>
    <property type="match status" value="1"/>
</dbReference>
<evidence type="ECO:0000313" key="5">
    <source>
        <dbReference type="EMBL" id="SCL14604.1"/>
    </source>
</evidence>
<evidence type="ECO:0000313" key="6">
    <source>
        <dbReference type="Proteomes" id="UP000199413"/>
    </source>
</evidence>
<protein>
    <submittedName>
        <fullName evidence="5">2-polyprenyl-6-hydroxyphenyl methylase / 3-demethylubiquinone-9 3-methyltransferase</fullName>
    </submittedName>
</protein>
<dbReference type="InterPro" id="IPR013216">
    <property type="entry name" value="Methyltransf_11"/>
</dbReference>
<dbReference type="Proteomes" id="UP000199413">
    <property type="component" value="Unassembled WGS sequence"/>
</dbReference>
<evidence type="ECO:0000256" key="1">
    <source>
        <dbReference type="ARBA" id="ARBA00022603"/>
    </source>
</evidence>
<sequence length="258" mass="27297">MRDGAPVSTPPRVLPPNDPRQYDDLAGEWWRPDGAFAMLHWLARARAALVPPAPRPAALLVDLGCGAGLLAPHLAGKGYRHLGVDLTQSALDQAAAHGVTVVNADATAVPLADGCADVVAAGELLEHVPDWRRAVAEACRLLRPGGLLVLDTLNDTALCRLLAVRIGERLPTVPRGIHDPRLFVDARALVGECARHGVQLRLRGIRPELGGAVAWLLRRLRASRVGTGPTAGPGGTEPRIVPTWSTAVLYQGHGVRSG</sequence>
<dbReference type="Pfam" id="PF08241">
    <property type="entry name" value="Methyltransf_11"/>
    <property type="match status" value="1"/>
</dbReference>
<dbReference type="EMBL" id="FMHV01000002">
    <property type="protein sequence ID" value="SCL14604.1"/>
    <property type="molecule type" value="Genomic_DNA"/>
</dbReference>
<gene>
    <name evidence="5" type="ORF">GA0070624_0473</name>
</gene>
<dbReference type="CDD" id="cd02440">
    <property type="entry name" value="AdoMet_MTases"/>
    <property type="match status" value="1"/>
</dbReference>
<evidence type="ECO:0000256" key="2">
    <source>
        <dbReference type="ARBA" id="ARBA00022679"/>
    </source>
</evidence>
<dbReference type="OrthoDB" id="9805171at2"/>
<evidence type="ECO:0000259" key="4">
    <source>
        <dbReference type="Pfam" id="PF08241"/>
    </source>
</evidence>
<dbReference type="PANTHER" id="PTHR43464">
    <property type="entry name" value="METHYLTRANSFERASE"/>
    <property type="match status" value="1"/>
</dbReference>
<keyword evidence="1 5" id="KW-0489">Methyltransferase</keyword>
<keyword evidence="5" id="KW-0830">Ubiquinone</keyword>
<dbReference type="RefSeq" id="WP_091336233.1">
    <property type="nucleotide sequence ID" value="NZ_FMHV01000002.1"/>
</dbReference>
<dbReference type="STRING" id="568872.GA0070624_0473"/>